<name>A0A5B7JCF8_PORTR</name>
<gene>
    <name evidence="1" type="ORF">E2C01_087103</name>
</gene>
<comment type="caution">
    <text evidence="1">The sequence shown here is derived from an EMBL/GenBank/DDBJ whole genome shotgun (WGS) entry which is preliminary data.</text>
</comment>
<keyword evidence="2" id="KW-1185">Reference proteome</keyword>
<evidence type="ECO:0000313" key="2">
    <source>
        <dbReference type="Proteomes" id="UP000324222"/>
    </source>
</evidence>
<evidence type="ECO:0000313" key="1">
    <source>
        <dbReference type="EMBL" id="MPC92033.1"/>
    </source>
</evidence>
<accession>A0A5B7JCF8</accession>
<sequence>MHTRSQNRRVCQCPTSVLSLTPIRGEQSNK</sequence>
<proteinExistence type="predicted"/>
<reference evidence="1 2" key="1">
    <citation type="submission" date="2019-05" db="EMBL/GenBank/DDBJ databases">
        <title>Another draft genome of Portunus trituberculatus and its Hox gene families provides insights of decapod evolution.</title>
        <authorList>
            <person name="Jeong J.-H."/>
            <person name="Song I."/>
            <person name="Kim S."/>
            <person name="Choi T."/>
            <person name="Kim D."/>
            <person name="Ryu S."/>
            <person name="Kim W."/>
        </authorList>
    </citation>
    <scope>NUCLEOTIDE SEQUENCE [LARGE SCALE GENOMIC DNA]</scope>
    <source>
        <tissue evidence="1">Muscle</tissue>
    </source>
</reference>
<dbReference type="EMBL" id="VSRR010089881">
    <property type="protein sequence ID" value="MPC92033.1"/>
    <property type="molecule type" value="Genomic_DNA"/>
</dbReference>
<organism evidence="1 2">
    <name type="scientific">Portunus trituberculatus</name>
    <name type="common">Swimming crab</name>
    <name type="synonym">Neptunus trituberculatus</name>
    <dbReference type="NCBI Taxonomy" id="210409"/>
    <lineage>
        <taxon>Eukaryota</taxon>
        <taxon>Metazoa</taxon>
        <taxon>Ecdysozoa</taxon>
        <taxon>Arthropoda</taxon>
        <taxon>Crustacea</taxon>
        <taxon>Multicrustacea</taxon>
        <taxon>Malacostraca</taxon>
        <taxon>Eumalacostraca</taxon>
        <taxon>Eucarida</taxon>
        <taxon>Decapoda</taxon>
        <taxon>Pleocyemata</taxon>
        <taxon>Brachyura</taxon>
        <taxon>Eubrachyura</taxon>
        <taxon>Portunoidea</taxon>
        <taxon>Portunidae</taxon>
        <taxon>Portuninae</taxon>
        <taxon>Portunus</taxon>
    </lineage>
</organism>
<protein>
    <submittedName>
        <fullName evidence="1">Uncharacterized protein</fullName>
    </submittedName>
</protein>
<dbReference type="Proteomes" id="UP000324222">
    <property type="component" value="Unassembled WGS sequence"/>
</dbReference>
<dbReference type="AlphaFoldDB" id="A0A5B7JCF8"/>